<dbReference type="Proteomes" id="UP001150924">
    <property type="component" value="Unassembled WGS sequence"/>
</dbReference>
<feature type="transmembrane region" description="Helical" evidence="1">
    <location>
        <begin position="12"/>
        <end position="34"/>
    </location>
</feature>
<feature type="domain" description="Lon N-terminal" evidence="2">
    <location>
        <begin position="16"/>
        <end position="224"/>
    </location>
</feature>
<dbReference type="PANTHER" id="PTHR46732">
    <property type="entry name" value="ATP-DEPENDENT PROTEASE LA (LON) DOMAIN PROTEIN"/>
    <property type="match status" value="1"/>
</dbReference>
<dbReference type="InterPro" id="IPR003111">
    <property type="entry name" value="Lon_prtase_N"/>
</dbReference>
<dbReference type="PANTHER" id="PTHR46732:SF8">
    <property type="entry name" value="ATP-DEPENDENT PROTEASE LA (LON) DOMAIN PROTEIN"/>
    <property type="match status" value="1"/>
</dbReference>
<comment type="caution">
    <text evidence="3">The sequence shown here is derived from an EMBL/GenBank/DDBJ whole genome shotgun (WGS) entry which is preliminary data.</text>
</comment>
<keyword evidence="1" id="KW-1133">Transmembrane helix</keyword>
<evidence type="ECO:0000259" key="2">
    <source>
        <dbReference type="PROSITE" id="PS51787"/>
    </source>
</evidence>
<keyword evidence="4" id="KW-1185">Reference proteome</keyword>
<sequence length="238" mass="26240">MLTARSTPLPEVLAALPIFPLPNVVLLPGMVLPLNVFEPRYLQLVDHALNEGQHIGVPLLRPRGERTADRRPAFEPVFGLGKLVFHLRMPDGRRLIRLEGLGRVQLVRELPMTNLFRQVEAAALPEPPVFDKSTLLLLRSQIERLARLSGDDGDALGSLLALPDPRILLYALTAFLPSLELMGGHDVASAAARRELVDLQQQSLAADTPEDRLGFLVDRTATLLRRLGEVTEASILLN</sequence>
<name>A0A9X3EY10_9BACT</name>
<reference evidence="3" key="1">
    <citation type="submission" date="2022-11" db="EMBL/GenBank/DDBJ databases">
        <title>Minimal conservation of predation-associated metabolite biosynthetic gene clusters underscores biosynthetic potential of Myxococcota including descriptions for ten novel species: Archangium lansinium sp. nov., Myxococcus landrumus sp. nov., Nannocystis bai.</title>
        <authorList>
            <person name="Ahearne A."/>
            <person name="Stevens C."/>
            <person name="Phillips K."/>
        </authorList>
    </citation>
    <scope>NUCLEOTIDE SEQUENCE</scope>
    <source>
        <strain evidence="3">Na p29</strain>
    </source>
</reference>
<evidence type="ECO:0000313" key="4">
    <source>
        <dbReference type="Proteomes" id="UP001150924"/>
    </source>
</evidence>
<keyword evidence="1" id="KW-0472">Membrane</keyword>
<keyword evidence="1" id="KW-0812">Transmembrane</keyword>
<protein>
    <submittedName>
        <fullName evidence="3">LON peptidase substrate-binding domain-containing protein</fullName>
    </submittedName>
</protein>
<accession>A0A9X3EY10</accession>
<dbReference type="PROSITE" id="PS51787">
    <property type="entry name" value="LON_N"/>
    <property type="match status" value="1"/>
</dbReference>
<gene>
    <name evidence="3" type="ORF">OV079_43665</name>
</gene>
<dbReference type="InterPro" id="IPR015947">
    <property type="entry name" value="PUA-like_sf"/>
</dbReference>
<evidence type="ECO:0000313" key="3">
    <source>
        <dbReference type="EMBL" id="MCY1012322.1"/>
    </source>
</evidence>
<organism evidence="3 4">
    <name type="scientific">Nannocystis pusilla</name>
    <dbReference type="NCBI Taxonomy" id="889268"/>
    <lineage>
        <taxon>Bacteria</taxon>
        <taxon>Pseudomonadati</taxon>
        <taxon>Myxococcota</taxon>
        <taxon>Polyangia</taxon>
        <taxon>Nannocystales</taxon>
        <taxon>Nannocystaceae</taxon>
        <taxon>Nannocystis</taxon>
    </lineage>
</organism>
<dbReference type="SUPFAM" id="SSF88697">
    <property type="entry name" value="PUA domain-like"/>
    <property type="match status" value="1"/>
</dbReference>
<dbReference type="RefSeq" id="WP_267775710.1">
    <property type="nucleotide sequence ID" value="NZ_JAPNKE010000002.1"/>
</dbReference>
<dbReference type="SMART" id="SM00464">
    <property type="entry name" value="LON"/>
    <property type="match status" value="1"/>
</dbReference>
<dbReference type="Pfam" id="PF02190">
    <property type="entry name" value="LON_substr_bdg"/>
    <property type="match status" value="1"/>
</dbReference>
<evidence type="ECO:0000256" key="1">
    <source>
        <dbReference type="SAM" id="Phobius"/>
    </source>
</evidence>
<proteinExistence type="predicted"/>
<dbReference type="Gene3D" id="2.30.130.40">
    <property type="entry name" value="LON domain-like"/>
    <property type="match status" value="1"/>
</dbReference>
<dbReference type="EMBL" id="JAPNKE010000002">
    <property type="protein sequence ID" value="MCY1012322.1"/>
    <property type="molecule type" value="Genomic_DNA"/>
</dbReference>
<dbReference type="InterPro" id="IPR046336">
    <property type="entry name" value="Lon_prtase_N_sf"/>
</dbReference>
<dbReference type="AlphaFoldDB" id="A0A9X3EY10"/>